<keyword evidence="4" id="KW-1185">Reference proteome</keyword>
<evidence type="ECO:0000313" key="4">
    <source>
        <dbReference type="Proteomes" id="UP000199032"/>
    </source>
</evidence>
<dbReference type="OrthoDB" id="9807099at2"/>
<evidence type="ECO:0000313" key="3">
    <source>
        <dbReference type="EMBL" id="CUS39254.1"/>
    </source>
</evidence>
<protein>
    <submittedName>
        <fullName evidence="3">Uncharacterized protein</fullName>
    </submittedName>
</protein>
<name>A0A0S4LTQ4_9BACT</name>
<dbReference type="AlphaFoldDB" id="A0A0S4LTQ4"/>
<sequence>MRTSHTRIPFILLASLIILSMTSPSVTFAGSQDKGNPVAPPSGVASTDSLDSMKSAYPLSRPSQSTPQPGPAWKTIGGTITRIKGEVYTVEDYEGNQIHLYVSRGTKHLRGQKKVGDRVRAEITRDGFANSIQ</sequence>
<dbReference type="RefSeq" id="WP_090751144.1">
    <property type="nucleotide sequence ID" value="NZ_CZQA01000013.1"/>
</dbReference>
<evidence type="ECO:0000256" key="2">
    <source>
        <dbReference type="SAM" id="SignalP"/>
    </source>
</evidence>
<accession>A0A0S4LTQ4</accession>
<keyword evidence="2" id="KW-0732">Signal</keyword>
<feature type="region of interest" description="Disordered" evidence="1">
    <location>
        <begin position="27"/>
        <end position="74"/>
    </location>
</feature>
<gene>
    <name evidence="3" type="ORF">COMA1_70112</name>
</gene>
<feature type="chain" id="PRO_5006624258" evidence="2">
    <location>
        <begin position="30"/>
        <end position="133"/>
    </location>
</feature>
<proteinExistence type="predicted"/>
<dbReference type="EMBL" id="CZQA01000013">
    <property type="protein sequence ID" value="CUS39254.1"/>
    <property type="molecule type" value="Genomic_DNA"/>
</dbReference>
<organism evidence="3 4">
    <name type="scientific">Candidatus Nitrospira nitrosa</name>
    <dbReference type="NCBI Taxonomy" id="1742972"/>
    <lineage>
        <taxon>Bacteria</taxon>
        <taxon>Pseudomonadati</taxon>
        <taxon>Nitrospirota</taxon>
        <taxon>Nitrospiria</taxon>
        <taxon>Nitrospirales</taxon>
        <taxon>Nitrospiraceae</taxon>
        <taxon>Nitrospira</taxon>
    </lineage>
</organism>
<evidence type="ECO:0000256" key="1">
    <source>
        <dbReference type="SAM" id="MobiDB-lite"/>
    </source>
</evidence>
<dbReference type="Proteomes" id="UP000199032">
    <property type="component" value="Unassembled WGS sequence"/>
</dbReference>
<reference evidence="3 4" key="1">
    <citation type="submission" date="2015-10" db="EMBL/GenBank/DDBJ databases">
        <authorList>
            <person name="Gilbert D.G."/>
        </authorList>
    </citation>
    <scope>NUCLEOTIDE SEQUENCE [LARGE SCALE GENOMIC DNA]</scope>
    <source>
        <strain evidence="3">COMA1</strain>
    </source>
</reference>
<feature type="signal peptide" evidence="2">
    <location>
        <begin position="1"/>
        <end position="29"/>
    </location>
</feature>